<dbReference type="InterPro" id="IPR032750">
    <property type="entry name" value="TnsD_C"/>
</dbReference>
<evidence type="ECO:0000259" key="1">
    <source>
        <dbReference type="Pfam" id="PF06527"/>
    </source>
</evidence>
<dbReference type="Pfam" id="PF06527">
    <property type="entry name" value="TniQ"/>
    <property type="match status" value="1"/>
</dbReference>
<proteinExistence type="predicted"/>
<protein>
    <submittedName>
        <fullName evidence="3">Uncharacterized protein</fullName>
    </submittedName>
</protein>
<evidence type="ECO:0000259" key="2">
    <source>
        <dbReference type="Pfam" id="PF15978"/>
    </source>
</evidence>
<organism evidence="3 4">
    <name type="scientific">Vibrio spartinae</name>
    <dbReference type="NCBI Taxonomy" id="1918945"/>
    <lineage>
        <taxon>Bacteria</taxon>
        <taxon>Pseudomonadati</taxon>
        <taxon>Pseudomonadota</taxon>
        <taxon>Gammaproteobacteria</taxon>
        <taxon>Vibrionales</taxon>
        <taxon>Vibrionaceae</taxon>
        <taxon>Vibrio</taxon>
    </lineage>
</organism>
<reference evidence="3 4" key="1">
    <citation type="submission" date="2016-12" db="EMBL/GenBank/DDBJ databases">
        <authorList>
            <person name="Song W.-J."/>
            <person name="Kurnit D.M."/>
        </authorList>
    </citation>
    <scope>NUCLEOTIDE SEQUENCE [LARGE SCALE GENOMIC DNA]</scope>
    <source>
        <strain evidence="3 4">CECT 9026</strain>
    </source>
</reference>
<accession>A0A1N6M9K2</accession>
<evidence type="ECO:0000313" key="4">
    <source>
        <dbReference type="Proteomes" id="UP000184774"/>
    </source>
</evidence>
<dbReference type="RefSeq" id="WP_074374606.1">
    <property type="nucleotide sequence ID" value="NZ_AP024907.1"/>
</dbReference>
<feature type="domain" description="TniQ" evidence="1">
    <location>
        <begin position="6"/>
        <end position="148"/>
    </location>
</feature>
<dbReference type="Pfam" id="PF15978">
    <property type="entry name" value="TnsD"/>
    <property type="match status" value="1"/>
</dbReference>
<dbReference type="InterPro" id="IPR009492">
    <property type="entry name" value="TniQ"/>
</dbReference>
<dbReference type="AlphaFoldDB" id="A0A1N6M9K2"/>
<name>A0A1N6M9K2_9VIBR</name>
<dbReference type="OrthoDB" id="470139at2"/>
<dbReference type="EMBL" id="FSSB01000028">
    <property type="protein sequence ID" value="SIO96145.1"/>
    <property type="molecule type" value="Genomic_DNA"/>
</dbReference>
<sequence>MNSLAQPDETLFSRIVRYISLSGLQKERCLNTLVGNRRAVIHPYLTADLDLISRFTNESANYLCREQTLRPLFSHFLPKYREIINDCSIGTNELVRACQLSTFREHEPLTLKYCPVCAEEDIYNVGVAYWHCSHQIPGVDACSEHGVWLIHQELHEREHFRSYLFPPTCDVKVQCSDLAWSFAQYAERKFRSIQDNAYLQFKPSGYKNHLSDKGFTTFTGRIKRIELMAALYSISEKILLPDNPLRITSAQDLKYMSSLIDGTYQVHPFKHLLLEFLLTQTQLSENPDEHVSTSRSKDDDVKELETRCCDLLLNGYSMAQVGRDIGKSRCYVKAVALRHHIPVNLKPYKITDSLKDKVSRLAYKGVHRSTIALQLGISSGSVEAIISSIEGLVEWRKKCKADSKRRRYQCQILRYFESHPKGIRKNAKEECEAAFFWLYLHNPEWLEQHLPVPQKTQHVDRVDWEKRDNELSKKVCSIIESCDPPICRTKLDKILGAHGWLTSKLFNLPKTKEALQQYKLFPSDKNSPN</sequence>
<feature type="domain" description="Transposon Tn7 transposition protein TnsD C-terminal" evidence="2">
    <location>
        <begin position="354"/>
        <end position="515"/>
    </location>
</feature>
<evidence type="ECO:0000313" key="3">
    <source>
        <dbReference type="EMBL" id="SIO96145.1"/>
    </source>
</evidence>
<gene>
    <name evidence="3" type="ORF">VSP9026_03927</name>
</gene>
<dbReference type="Proteomes" id="UP000184774">
    <property type="component" value="Unassembled WGS sequence"/>
</dbReference>